<dbReference type="Gene3D" id="3.20.20.60">
    <property type="entry name" value="Phosphoenolpyruvate-binding domains"/>
    <property type="match status" value="1"/>
</dbReference>
<dbReference type="Proteomes" id="UP000182762">
    <property type="component" value="Unassembled WGS sequence"/>
</dbReference>
<dbReference type="InterPro" id="IPR015813">
    <property type="entry name" value="Pyrv/PenolPyrv_kinase-like_dom"/>
</dbReference>
<proteinExistence type="predicted"/>
<dbReference type="InterPro" id="IPR040442">
    <property type="entry name" value="Pyrv_kinase-like_dom_sf"/>
</dbReference>
<protein>
    <submittedName>
        <fullName evidence="1">2-Methylisocitrate lyase, PEP mutase family</fullName>
    </submittedName>
</protein>
<dbReference type="PANTHER" id="PTHR42905:SF16">
    <property type="entry name" value="CARBOXYPHOSPHONOENOLPYRUVATE PHOSPHONOMUTASE-LIKE PROTEIN (AFU_ORTHOLOGUE AFUA_5G07230)"/>
    <property type="match status" value="1"/>
</dbReference>
<dbReference type="InterPro" id="IPR039556">
    <property type="entry name" value="ICL/PEPM"/>
</dbReference>
<keyword evidence="1" id="KW-0456">Lyase</keyword>
<name>A0A1I6C3E7_9BACI</name>
<reference evidence="1 2" key="1">
    <citation type="submission" date="2016-10" db="EMBL/GenBank/DDBJ databases">
        <authorList>
            <person name="Varghese N."/>
            <person name="Submissions S."/>
        </authorList>
    </citation>
    <scope>NUCLEOTIDE SEQUENCE [LARGE SCALE GENOMIC DNA]</scope>
    <source>
        <strain evidence="1 2">DSM 13796</strain>
    </source>
</reference>
<dbReference type="GeneID" id="93713380"/>
<dbReference type="RefSeq" id="WP_061803085.1">
    <property type="nucleotide sequence ID" value="NZ_FOXX01000022.1"/>
</dbReference>
<evidence type="ECO:0000313" key="2">
    <source>
        <dbReference type="Proteomes" id="UP000182762"/>
    </source>
</evidence>
<dbReference type="Pfam" id="PF13714">
    <property type="entry name" value="PEP_mutase"/>
    <property type="match status" value="1"/>
</dbReference>
<sequence length="282" mass="31438">MDTQNRFKKFQKFKELHQQSSTFVLPNAWDAMSARTYQEEGFQAVGTTSAGISISLGYPDGENLPFEMMLSALKIIVNSVSLPVSADIEGGYGIIGEELTEKIKQIILTGVVAINIEDGTGDPHHPITDLSLQLEKIAIIREISQSMDMPLFINARTDLYWLNIGNLNERLKTTINRTRAYQEAGADCVFIPGLRCIDSIRTLRQEISCPINLLAESGSPSLEELSNIGIERVSCGSAPFRATVTLLKKISRHIMKDSNLEYMNKGTISYKELASRMEFNRN</sequence>
<dbReference type="EMBL" id="FOXX01000022">
    <property type="protein sequence ID" value="SFQ87657.1"/>
    <property type="molecule type" value="Genomic_DNA"/>
</dbReference>
<keyword evidence="2" id="KW-1185">Reference proteome</keyword>
<dbReference type="CDD" id="cd00377">
    <property type="entry name" value="ICL_PEPM"/>
    <property type="match status" value="1"/>
</dbReference>
<dbReference type="GO" id="GO:0016829">
    <property type="term" value="F:lyase activity"/>
    <property type="evidence" value="ECO:0007669"/>
    <property type="project" value="UniProtKB-KW"/>
</dbReference>
<comment type="caution">
    <text evidence="1">The sequence shown here is derived from an EMBL/GenBank/DDBJ whole genome shotgun (WGS) entry which is preliminary data.</text>
</comment>
<dbReference type="PANTHER" id="PTHR42905">
    <property type="entry name" value="PHOSPHOENOLPYRUVATE CARBOXYLASE"/>
    <property type="match status" value="1"/>
</dbReference>
<evidence type="ECO:0000313" key="1">
    <source>
        <dbReference type="EMBL" id="SFQ87657.1"/>
    </source>
</evidence>
<gene>
    <name evidence="1" type="ORF">SAMN02745910_04865</name>
</gene>
<accession>A0A1I6C3E7</accession>
<organism evidence="1 2">
    <name type="scientific">Priestia endophytica DSM 13796</name>
    <dbReference type="NCBI Taxonomy" id="1121089"/>
    <lineage>
        <taxon>Bacteria</taxon>
        <taxon>Bacillati</taxon>
        <taxon>Bacillota</taxon>
        <taxon>Bacilli</taxon>
        <taxon>Bacillales</taxon>
        <taxon>Bacillaceae</taxon>
        <taxon>Priestia</taxon>
    </lineage>
</organism>
<dbReference type="SUPFAM" id="SSF51621">
    <property type="entry name" value="Phosphoenolpyruvate/pyruvate domain"/>
    <property type="match status" value="1"/>
</dbReference>